<evidence type="ECO:0000313" key="3">
    <source>
        <dbReference type="EMBL" id="KMZ79424.1"/>
    </source>
</evidence>
<accession>A0A0J9S9J9</accession>
<proteinExistence type="predicted"/>
<evidence type="ECO:0000256" key="1">
    <source>
        <dbReference type="SAM" id="MobiDB-lite"/>
    </source>
</evidence>
<feature type="region of interest" description="Disordered" evidence="1">
    <location>
        <begin position="381"/>
        <end position="454"/>
    </location>
</feature>
<name>A0A0J9S9J9_PLAVI</name>
<reference evidence="3 4" key="1">
    <citation type="submission" date="2011-08" db="EMBL/GenBank/DDBJ databases">
        <title>The Genome Sequence of Plasmodium vivax India VII.</title>
        <authorList>
            <consortium name="The Broad Institute Genome Sequencing Platform"/>
            <consortium name="The Broad Institute Genome Sequencing Center for Infectious Disease"/>
            <person name="Neafsey D."/>
            <person name="Carlton J."/>
            <person name="Barnwell J."/>
            <person name="Collins W."/>
            <person name="Escalante A."/>
            <person name="Mullikin J."/>
            <person name="Saul A."/>
            <person name="Guigo R."/>
            <person name="Camara F."/>
            <person name="Young S.K."/>
            <person name="Zeng Q."/>
            <person name="Gargeya S."/>
            <person name="Fitzgerald M."/>
            <person name="Haas B."/>
            <person name="Abouelleil A."/>
            <person name="Alvarado L."/>
            <person name="Arachchi H.M."/>
            <person name="Berlin A."/>
            <person name="Brown A."/>
            <person name="Chapman S.B."/>
            <person name="Chen Z."/>
            <person name="Dunbar C."/>
            <person name="Freedman E."/>
            <person name="Gearin G."/>
            <person name="Gellesch M."/>
            <person name="Goldberg J."/>
            <person name="Griggs A."/>
            <person name="Gujja S."/>
            <person name="Heiman D."/>
            <person name="Howarth C."/>
            <person name="Larson L."/>
            <person name="Lui A."/>
            <person name="MacDonald P.J.P."/>
            <person name="Montmayeur A."/>
            <person name="Murphy C."/>
            <person name="Neiman D."/>
            <person name="Pearson M."/>
            <person name="Priest M."/>
            <person name="Roberts A."/>
            <person name="Saif S."/>
            <person name="Shea T."/>
            <person name="Shenoy N."/>
            <person name="Sisk P."/>
            <person name="Stolte C."/>
            <person name="Sykes S."/>
            <person name="Wortman J."/>
            <person name="Nusbaum C."/>
            <person name="Birren B."/>
        </authorList>
    </citation>
    <scope>NUCLEOTIDE SEQUENCE [LARGE SCALE GENOMIC DNA]</scope>
    <source>
        <strain evidence="3 4">India VII</strain>
    </source>
</reference>
<evidence type="ECO:0000259" key="2">
    <source>
        <dbReference type="Pfam" id="PF22782"/>
    </source>
</evidence>
<dbReference type="AlphaFoldDB" id="A0A0J9S9J9"/>
<feature type="compositionally biased region" description="Basic and acidic residues" evidence="1">
    <location>
        <begin position="390"/>
        <end position="404"/>
    </location>
</feature>
<dbReference type="OrthoDB" id="392591at2759"/>
<sequence>MTSNYIIHIGNHIVNKRLKISEYLSKCERRVIEKNASAFFYILINLIFDVPIERFRLVINRKYIFLKKKKKVDAVFTITKKLLVLNNISVKERFLCWGDESGVDESDSTSYATGEAPVNEANASLLPAWRCRPKTVLLDSTIKKNNPLMNEKKDISHQSILPNMLTNANADRLVEWKRFLHNYEEHPLQGSRPSIHHLNLVGGVRSEYKKEVKKKLSSYNNSFYFKEIKSKMNHFKAKASEECYCPRKNTHCDPSKVHSSCREKNLSEQRGILLINKSDSKLGINIFDEFLDIYLLFRLKGGKGGFGANLRNKKRKKKKKKKNILDDASRNIRGNRVLLDTIVQTTENLISKREKEQILLEKLSSAPPLIQDLSYDNVDELGNGGAIPSSERRGDLPGDRHPHAENTQMQTTPHQGSHLHDIVSNGIVQEGKTKKDKTKKKIDKDRRGKNRNLKSIENMYTCL</sequence>
<organism evidence="3 4">
    <name type="scientific">Plasmodium vivax India VII</name>
    <dbReference type="NCBI Taxonomy" id="1077284"/>
    <lineage>
        <taxon>Eukaryota</taxon>
        <taxon>Sar</taxon>
        <taxon>Alveolata</taxon>
        <taxon>Apicomplexa</taxon>
        <taxon>Aconoidasida</taxon>
        <taxon>Haemosporida</taxon>
        <taxon>Plasmodiidae</taxon>
        <taxon>Plasmodium</taxon>
        <taxon>Plasmodium (Plasmodium)</taxon>
    </lineage>
</organism>
<dbReference type="Proteomes" id="UP000053562">
    <property type="component" value="Unassembled WGS sequence"/>
</dbReference>
<feature type="compositionally biased region" description="Basic residues" evidence="1">
    <location>
        <begin position="434"/>
        <end position="452"/>
    </location>
</feature>
<protein>
    <recommendedName>
        <fullName evidence="2">SDE2-like domain-containing protein</fullName>
    </recommendedName>
</protein>
<dbReference type="Pfam" id="PF22782">
    <property type="entry name" value="SDE2"/>
    <property type="match status" value="1"/>
</dbReference>
<evidence type="ECO:0000313" key="4">
    <source>
        <dbReference type="Proteomes" id="UP000053562"/>
    </source>
</evidence>
<feature type="compositionally biased region" description="Polar residues" evidence="1">
    <location>
        <begin position="405"/>
        <end position="415"/>
    </location>
</feature>
<gene>
    <name evidence="3" type="ORF">PVIIG_04100</name>
</gene>
<feature type="domain" description="SDE2-like" evidence="2">
    <location>
        <begin position="301"/>
        <end position="357"/>
    </location>
</feature>
<dbReference type="EMBL" id="KQ234337">
    <property type="protein sequence ID" value="KMZ79424.1"/>
    <property type="molecule type" value="Genomic_DNA"/>
</dbReference>
<dbReference type="InterPro" id="IPR053822">
    <property type="entry name" value="SDE2-like_dom"/>
</dbReference>